<accession>A0A8T3AYI3</accession>
<feature type="compositionally biased region" description="Basic and acidic residues" evidence="1">
    <location>
        <begin position="1"/>
        <end position="15"/>
    </location>
</feature>
<organism evidence="2 3">
    <name type="scientific">Dendrobium nobile</name>
    <name type="common">Orchid</name>
    <dbReference type="NCBI Taxonomy" id="94219"/>
    <lineage>
        <taxon>Eukaryota</taxon>
        <taxon>Viridiplantae</taxon>
        <taxon>Streptophyta</taxon>
        <taxon>Embryophyta</taxon>
        <taxon>Tracheophyta</taxon>
        <taxon>Spermatophyta</taxon>
        <taxon>Magnoliopsida</taxon>
        <taxon>Liliopsida</taxon>
        <taxon>Asparagales</taxon>
        <taxon>Orchidaceae</taxon>
        <taxon>Epidendroideae</taxon>
        <taxon>Malaxideae</taxon>
        <taxon>Dendrobiinae</taxon>
        <taxon>Dendrobium</taxon>
    </lineage>
</organism>
<keyword evidence="3" id="KW-1185">Reference proteome</keyword>
<protein>
    <submittedName>
        <fullName evidence="2">Uncharacterized protein</fullName>
    </submittedName>
</protein>
<dbReference type="EMBL" id="JAGYWB010000012">
    <property type="protein sequence ID" value="KAI0501593.1"/>
    <property type="molecule type" value="Genomic_DNA"/>
</dbReference>
<name>A0A8T3AYI3_DENNO</name>
<dbReference type="Proteomes" id="UP000829196">
    <property type="component" value="Unassembled WGS sequence"/>
</dbReference>
<dbReference type="AlphaFoldDB" id="A0A8T3AYI3"/>
<feature type="region of interest" description="Disordered" evidence="1">
    <location>
        <begin position="1"/>
        <end position="33"/>
    </location>
</feature>
<sequence length="70" mass="8310">MQHQPSHGELEERLHISGSSGRQVPTPETHPGLQWRLPQCKHLWLPELHSRRRRARLWFMRLVRGLEQSG</sequence>
<reference evidence="2" key="1">
    <citation type="journal article" date="2022" name="Front. Genet.">
        <title>Chromosome-Scale Assembly of the Dendrobium nobile Genome Provides Insights Into the Molecular Mechanism of the Biosynthesis of the Medicinal Active Ingredient of Dendrobium.</title>
        <authorList>
            <person name="Xu Q."/>
            <person name="Niu S.-C."/>
            <person name="Li K.-L."/>
            <person name="Zheng P.-J."/>
            <person name="Zhang X.-J."/>
            <person name="Jia Y."/>
            <person name="Liu Y."/>
            <person name="Niu Y.-X."/>
            <person name="Yu L.-H."/>
            <person name="Chen D.-F."/>
            <person name="Zhang G.-Q."/>
        </authorList>
    </citation>
    <scope>NUCLEOTIDE SEQUENCE</scope>
    <source>
        <tissue evidence="2">Leaf</tissue>
    </source>
</reference>
<proteinExistence type="predicted"/>
<comment type="caution">
    <text evidence="2">The sequence shown here is derived from an EMBL/GenBank/DDBJ whole genome shotgun (WGS) entry which is preliminary data.</text>
</comment>
<evidence type="ECO:0000313" key="2">
    <source>
        <dbReference type="EMBL" id="KAI0501593.1"/>
    </source>
</evidence>
<gene>
    <name evidence="2" type="ORF">KFK09_016538</name>
</gene>
<evidence type="ECO:0000256" key="1">
    <source>
        <dbReference type="SAM" id="MobiDB-lite"/>
    </source>
</evidence>
<evidence type="ECO:0000313" key="3">
    <source>
        <dbReference type="Proteomes" id="UP000829196"/>
    </source>
</evidence>